<organism evidence="2 3">
    <name type="scientific">Perkinsus olseni</name>
    <name type="common">Perkinsus atlanticus</name>
    <dbReference type="NCBI Taxonomy" id="32597"/>
    <lineage>
        <taxon>Eukaryota</taxon>
        <taxon>Sar</taxon>
        <taxon>Alveolata</taxon>
        <taxon>Perkinsozoa</taxon>
        <taxon>Perkinsea</taxon>
        <taxon>Perkinsida</taxon>
        <taxon>Perkinsidae</taxon>
        <taxon>Perkinsus</taxon>
    </lineage>
</organism>
<feature type="non-terminal residue" evidence="2">
    <location>
        <position position="104"/>
    </location>
</feature>
<feature type="signal peptide" evidence="1">
    <location>
        <begin position="1"/>
        <end position="24"/>
    </location>
</feature>
<protein>
    <submittedName>
        <fullName evidence="2">Uncharacterized protein</fullName>
    </submittedName>
</protein>
<evidence type="ECO:0000256" key="1">
    <source>
        <dbReference type="SAM" id="SignalP"/>
    </source>
</evidence>
<comment type="caution">
    <text evidence="2">The sequence shown here is derived from an EMBL/GenBank/DDBJ whole genome shotgun (WGS) entry which is preliminary data.</text>
</comment>
<keyword evidence="3" id="KW-1185">Reference proteome</keyword>
<dbReference type="Proteomes" id="UP000553632">
    <property type="component" value="Unassembled WGS sequence"/>
</dbReference>
<gene>
    <name evidence="2" type="ORF">FOZ63_022973</name>
</gene>
<name>A0A7J6ULK1_PEROL</name>
<keyword evidence="1" id="KW-0732">Signal</keyword>
<dbReference type="AlphaFoldDB" id="A0A7J6ULK1"/>
<sequence>MVKVFNAGISLLYALACMTELIYASREGVQKSERHLQKIEDGSTAFVGYGDDDGIDYNSTAAEVAVSKRLLVADGGSCASGDAFCASVKPHSYCMHWKSPSNCH</sequence>
<evidence type="ECO:0000313" key="3">
    <source>
        <dbReference type="Proteomes" id="UP000553632"/>
    </source>
</evidence>
<accession>A0A7J6ULK1</accession>
<evidence type="ECO:0000313" key="2">
    <source>
        <dbReference type="EMBL" id="KAF4758135.1"/>
    </source>
</evidence>
<feature type="chain" id="PRO_5029912861" evidence="1">
    <location>
        <begin position="25"/>
        <end position="104"/>
    </location>
</feature>
<proteinExistence type="predicted"/>
<reference evidence="2 3" key="1">
    <citation type="submission" date="2020-04" db="EMBL/GenBank/DDBJ databases">
        <title>Perkinsus olseni comparative genomics.</title>
        <authorList>
            <person name="Bogema D.R."/>
        </authorList>
    </citation>
    <scope>NUCLEOTIDE SEQUENCE [LARGE SCALE GENOMIC DNA]</scope>
    <source>
        <strain evidence="2 3">ATCC PRA-207</strain>
    </source>
</reference>
<dbReference type="EMBL" id="JABANO010001799">
    <property type="protein sequence ID" value="KAF4758135.1"/>
    <property type="molecule type" value="Genomic_DNA"/>
</dbReference>